<feature type="region of interest" description="Disordered" evidence="12">
    <location>
        <begin position="1"/>
        <end position="59"/>
    </location>
</feature>
<dbReference type="EMBL" id="GL377668">
    <property type="protein sequence ID" value="EFJ08890.1"/>
    <property type="molecule type" value="Genomic_DNA"/>
</dbReference>
<dbReference type="PANTHER" id="PTHR31543:SF0">
    <property type="entry name" value="DYNEIN REGULATORY COMPLEX SUBUNIT 4"/>
    <property type="match status" value="1"/>
</dbReference>
<feature type="domain" description="Growth arrest-specific protein 8" evidence="13">
    <location>
        <begin position="227"/>
        <end position="424"/>
    </location>
</feature>
<evidence type="ECO:0000313" key="15">
    <source>
        <dbReference type="Proteomes" id="UP000001514"/>
    </source>
</evidence>
<dbReference type="GO" id="GO:0031267">
    <property type="term" value="F:small GTPase binding"/>
    <property type="evidence" value="ECO:0007669"/>
    <property type="project" value="InterPro"/>
</dbReference>
<keyword evidence="10" id="KW-0966">Cell projection</keyword>
<evidence type="ECO:0000256" key="1">
    <source>
        <dbReference type="ARBA" id="ARBA00004230"/>
    </source>
</evidence>
<dbReference type="InterPro" id="IPR039308">
    <property type="entry name" value="GAS8"/>
</dbReference>
<dbReference type="Pfam" id="PF13851">
    <property type="entry name" value="GAS"/>
    <property type="match status" value="1"/>
</dbReference>
<dbReference type="Gramene" id="EFJ08890">
    <property type="protein sequence ID" value="EFJ08890"/>
    <property type="gene ID" value="SELMODRAFT_130975"/>
</dbReference>
<gene>
    <name evidence="14" type="ORF">SELMODRAFT_130975</name>
</gene>
<dbReference type="InParanoid" id="D8T392"/>
<dbReference type="PANTHER" id="PTHR31543">
    <property type="entry name" value="DYNEIN REGULATORY COMPLEX SUBUNIT 4"/>
    <property type="match status" value="1"/>
</dbReference>
<dbReference type="HOGENOM" id="CLU_045343_0_0_1"/>
<evidence type="ECO:0000256" key="8">
    <source>
        <dbReference type="ARBA" id="ARBA00023069"/>
    </source>
</evidence>
<comment type="similarity">
    <text evidence="3">Belongs to the DRC4 family.</text>
</comment>
<dbReference type="GO" id="GO:0008017">
    <property type="term" value="F:microtubule binding"/>
    <property type="evidence" value="ECO:0007669"/>
    <property type="project" value="InterPro"/>
</dbReference>
<dbReference type="GO" id="GO:0005874">
    <property type="term" value="C:microtubule"/>
    <property type="evidence" value="ECO:0000318"/>
    <property type="project" value="GO_Central"/>
</dbReference>
<dbReference type="GO" id="GO:0048870">
    <property type="term" value="P:cell motility"/>
    <property type="evidence" value="ECO:0007669"/>
    <property type="project" value="InterPro"/>
</dbReference>
<dbReference type="KEGG" id="smo:SELMODRAFT_130975"/>
<feature type="compositionally biased region" description="Basic residues" evidence="12">
    <location>
        <begin position="7"/>
        <end position="19"/>
    </location>
</feature>
<name>D8T392_SELML</name>
<sequence>MGPKKKGDGKKKKGRKGKGEKKSKDGAGPSGPTPEQLKAQVATLTADKATEENERNRMQIDRDKVASFWDIKKKEHEHALALVRNKDREREQLQERQQAEIKVYNQRMKHLLYEQQNIVGSVKAENEVALKLQRQQAAQRESQLLNDLRTLKDNKKEMELNYEDTIKQMKLDHAKEITKMRQQFDLDAQDLIAKTDKKIKRTRDNDEFQRKQEIHEIEERKNMHITDLMKKHEKAFSEIKCYYNDITQNNLDLIKTLKEDVTDMKKREAANEKLMYEIAQENRRLTEPLTRALKEVENLRKQMAQYDKDKHSLQQLRLQHVDALKHVQNLEWEYRLLQEKLEKVQAERDDLYARFESCIFDVQQKCGVKSLLLEKRVQVLLEQLEKKDTQLGEAMGASKLLDASGAKFGIDKVIDTKNQKIKRLYYELGRVTKAHNSVVKAFQSKLAEFGVPLEQMGLPEYIAKLPV</sequence>
<feature type="coiled-coil region" evidence="11">
    <location>
        <begin position="289"/>
        <end position="354"/>
    </location>
</feature>
<evidence type="ECO:0000256" key="9">
    <source>
        <dbReference type="ARBA" id="ARBA00023212"/>
    </source>
</evidence>
<dbReference type="eggNOG" id="ENOG502QQDA">
    <property type="taxonomic scope" value="Eukaryota"/>
</dbReference>
<keyword evidence="5" id="KW-0493">Microtubule</keyword>
<protein>
    <recommendedName>
        <fullName evidence="13">Growth arrest-specific protein 8 domain-containing protein</fullName>
    </recommendedName>
</protein>
<keyword evidence="4" id="KW-0963">Cytoplasm</keyword>
<reference evidence="14 15" key="1">
    <citation type="journal article" date="2011" name="Science">
        <title>The Selaginella genome identifies genetic changes associated with the evolution of vascular plants.</title>
        <authorList>
            <person name="Banks J.A."/>
            <person name="Nishiyama T."/>
            <person name="Hasebe M."/>
            <person name="Bowman J.L."/>
            <person name="Gribskov M."/>
            <person name="dePamphilis C."/>
            <person name="Albert V.A."/>
            <person name="Aono N."/>
            <person name="Aoyama T."/>
            <person name="Ambrose B.A."/>
            <person name="Ashton N.W."/>
            <person name="Axtell M.J."/>
            <person name="Barker E."/>
            <person name="Barker M.S."/>
            <person name="Bennetzen J.L."/>
            <person name="Bonawitz N.D."/>
            <person name="Chapple C."/>
            <person name="Cheng C."/>
            <person name="Correa L.G."/>
            <person name="Dacre M."/>
            <person name="DeBarry J."/>
            <person name="Dreyer I."/>
            <person name="Elias M."/>
            <person name="Engstrom E.M."/>
            <person name="Estelle M."/>
            <person name="Feng L."/>
            <person name="Finet C."/>
            <person name="Floyd S.K."/>
            <person name="Frommer W.B."/>
            <person name="Fujita T."/>
            <person name="Gramzow L."/>
            <person name="Gutensohn M."/>
            <person name="Harholt J."/>
            <person name="Hattori M."/>
            <person name="Heyl A."/>
            <person name="Hirai T."/>
            <person name="Hiwatashi Y."/>
            <person name="Ishikawa M."/>
            <person name="Iwata M."/>
            <person name="Karol K.G."/>
            <person name="Koehler B."/>
            <person name="Kolukisaoglu U."/>
            <person name="Kubo M."/>
            <person name="Kurata T."/>
            <person name="Lalonde S."/>
            <person name="Li K."/>
            <person name="Li Y."/>
            <person name="Litt A."/>
            <person name="Lyons E."/>
            <person name="Manning G."/>
            <person name="Maruyama T."/>
            <person name="Michael T.P."/>
            <person name="Mikami K."/>
            <person name="Miyazaki S."/>
            <person name="Morinaga S."/>
            <person name="Murata T."/>
            <person name="Mueller-Roeber B."/>
            <person name="Nelson D.R."/>
            <person name="Obara M."/>
            <person name="Oguri Y."/>
            <person name="Olmstead R.G."/>
            <person name="Onodera N."/>
            <person name="Petersen B.L."/>
            <person name="Pils B."/>
            <person name="Prigge M."/>
            <person name="Rensing S.A."/>
            <person name="Riano-Pachon D.M."/>
            <person name="Roberts A.W."/>
            <person name="Sato Y."/>
            <person name="Scheller H.V."/>
            <person name="Schulz B."/>
            <person name="Schulz C."/>
            <person name="Shakirov E.V."/>
            <person name="Shibagaki N."/>
            <person name="Shinohara N."/>
            <person name="Shippen D.E."/>
            <person name="Soerensen I."/>
            <person name="Sotooka R."/>
            <person name="Sugimoto N."/>
            <person name="Sugita M."/>
            <person name="Sumikawa N."/>
            <person name="Tanurdzic M."/>
            <person name="Theissen G."/>
            <person name="Ulvskov P."/>
            <person name="Wakazuki S."/>
            <person name="Weng J.K."/>
            <person name="Willats W.W."/>
            <person name="Wipf D."/>
            <person name="Wolf P.G."/>
            <person name="Yang L."/>
            <person name="Zimmer A.D."/>
            <person name="Zhu Q."/>
            <person name="Mitros T."/>
            <person name="Hellsten U."/>
            <person name="Loque D."/>
            <person name="Otillar R."/>
            <person name="Salamov A."/>
            <person name="Schmutz J."/>
            <person name="Shapiro H."/>
            <person name="Lindquist E."/>
            <person name="Lucas S."/>
            <person name="Rokhsar D."/>
            <person name="Grigoriev I.V."/>
        </authorList>
    </citation>
    <scope>NUCLEOTIDE SEQUENCE [LARGE SCALE GENOMIC DNA]</scope>
</reference>
<evidence type="ECO:0000256" key="3">
    <source>
        <dbReference type="ARBA" id="ARBA00009859"/>
    </source>
</evidence>
<organism evidence="15">
    <name type="scientific">Selaginella moellendorffii</name>
    <name type="common">Spikemoss</name>
    <dbReference type="NCBI Taxonomy" id="88036"/>
    <lineage>
        <taxon>Eukaryota</taxon>
        <taxon>Viridiplantae</taxon>
        <taxon>Streptophyta</taxon>
        <taxon>Embryophyta</taxon>
        <taxon>Tracheophyta</taxon>
        <taxon>Lycopodiopsida</taxon>
        <taxon>Selaginellales</taxon>
        <taxon>Selaginellaceae</taxon>
        <taxon>Selaginella</taxon>
    </lineage>
</organism>
<keyword evidence="15" id="KW-1185">Reference proteome</keyword>
<evidence type="ECO:0000256" key="12">
    <source>
        <dbReference type="SAM" id="MobiDB-lite"/>
    </source>
</evidence>
<dbReference type="OMA" id="MKHLQYE"/>
<dbReference type="GO" id="GO:0005794">
    <property type="term" value="C:Golgi apparatus"/>
    <property type="evidence" value="ECO:0000318"/>
    <property type="project" value="GO_Central"/>
</dbReference>
<evidence type="ECO:0000256" key="10">
    <source>
        <dbReference type="ARBA" id="ARBA00023273"/>
    </source>
</evidence>
<evidence type="ECO:0000256" key="5">
    <source>
        <dbReference type="ARBA" id="ARBA00022701"/>
    </source>
</evidence>
<evidence type="ECO:0000256" key="4">
    <source>
        <dbReference type="ARBA" id="ARBA00022490"/>
    </source>
</evidence>
<feature type="compositionally biased region" description="Basic and acidic residues" evidence="12">
    <location>
        <begin position="48"/>
        <end position="59"/>
    </location>
</feature>
<keyword evidence="8" id="KW-0969">Cilium</keyword>
<evidence type="ECO:0000256" key="11">
    <source>
        <dbReference type="SAM" id="Coils"/>
    </source>
</evidence>
<proteinExistence type="inferred from homology"/>
<keyword evidence="9" id="KW-0206">Cytoskeleton</keyword>
<dbReference type="GO" id="GO:0031514">
    <property type="term" value="C:motile cilium"/>
    <property type="evidence" value="ECO:0007669"/>
    <property type="project" value="UniProtKB-SubCell"/>
</dbReference>
<dbReference type="STRING" id="88036.D8T392"/>
<comment type="subcellular location">
    <subcellularLocation>
        <location evidence="1">Cell projection</location>
        <location evidence="1">Cilium</location>
        <location evidence="1">Flagellum</location>
    </subcellularLocation>
    <subcellularLocation>
        <location evidence="2">Cytoplasm</location>
        <location evidence="2">Cytoskeleton</location>
    </subcellularLocation>
</comment>
<dbReference type="AlphaFoldDB" id="D8T392"/>
<keyword evidence="6" id="KW-0282">Flagellum</keyword>
<accession>D8T392</accession>
<evidence type="ECO:0000259" key="13">
    <source>
        <dbReference type="Pfam" id="PF13851"/>
    </source>
</evidence>
<dbReference type="InterPro" id="IPR025593">
    <property type="entry name" value="GAS8_dom"/>
</dbReference>
<dbReference type="Proteomes" id="UP000001514">
    <property type="component" value="Unassembled WGS sequence"/>
</dbReference>
<keyword evidence="7 11" id="KW-0175">Coiled coil</keyword>
<evidence type="ECO:0000256" key="6">
    <source>
        <dbReference type="ARBA" id="ARBA00022846"/>
    </source>
</evidence>
<feature type="coiled-coil region" evidence="11">
    <location>
        <begin position="134"/>
        <end position="168"/>
    </location>
</feature>
<evidence type="ECO:0000256" key="7">
    <source>
        <dbReference type="ARBA" id="ARBA00023054"/>
    </source>
</evidence>
<evidence type="ECO:0000256" key="2">
    <source>
        <dbReference type="ARBA" id="ARBA00004245"/>
    </source>
</evidence>
<evidence type="ECO:0000313" key="14">
    <source>
        <dbReference type="EMBL" id="EFJ08890.1"/>
    </source>
</evidence>